<dbReference type="Gene3D" id="1.10.357.10">
    <property type="entry name" value="Tetracycline Repressor, domain 2"/>
    <property type="match status" value="1"/>
</dbReference>
<accession>A0A6J6U102</accession>
<dbReference type="AlphaFoldDB" id="A0A6J6U102"/>
<dbReference type="SUPFAM" id="SSF46689">
    <property type="entry name" value="Homeodomain-like"/>
    <property type="match status" value="1"/>
</dbReference>
<feature type="domain" description="HTH tetR-type" evidence="4">
    <location>
        <begin position="15"/>
        <end position="75"/>
    </location>
</feature>
<keyword evidence="3" id="KW-0804">Transcription</keyword>
<protein>
    <submittedName>
        <fullName evidence="5">Unannotated protein</fullName>
    </submittedName>
</protein>
<evidence type="ECO:0000259" key="4">
    <source>
        <dbReference type="PROSITE" id="PS50977"/>
    </source>
</evidence>
<dbReference type="PRINTS" id="PR00455">
    <property type="entry name" value="HTHTETR"/>
</dbReference>
<dbReference type="InterPro" id="IPR001647">
    <property type="entry name" value="HTH_TetR"/>
</dbReference>
<dbReference type="Pfam" id="PF17940">
    <property type="entry name" value="TetR_C_31"/>
    <property type="match status" value="1"/>
</dbReference>
<dbReference type="InterPro" id="IPR036271">
    <property type="entry name" value="Tet_transcr_reg_TetR-rel_C_sf"/>
</dbReference>
<keyword evidence="2" id="KW-0238">DNA-binding</keyword>
<reference evidence="5" key="1">
    <citation type="submission" date="2020-05" db="EMBL/GenBank/DDBJ databases">
        <authorList>
            <person name="Chiriac C."/>
            <person name="Salcher M."/>
            <person name="Ghai R."/>
            <person name="Kavagutti S V."/>
        </authorList>
    </citation>
    <scope>NUCLEOTIDE SEQUENCE</scope>
</reference>
<dbReference type="InterPro" id="IPR041583">
    <property type="entry name" value="TetR_C_31"/>
</dbReference>
<evidence type="ECO:0000313" key="5">
    <source>
        <dbReference type="EMBL" id="CAB4752293.1"/>
    </source>
</evidence>
<evidence type="ECO:0000256" key="3">
    <source>
        <dbReference type="ARBA" id="ARBA00023163"/>
    </source>
</evidence>
<evidence type="ECO:0000256" key="2">
    <source>
        <dbReference type="ARBA" id="ARBA00023125"/>
    </source>
</evidence>
<dbReference type="InterPro" id="IPR050109">
    <property type="entry name" value="HTH-type_TetR-like_transc_reg"/>
</dbReference>
<keyword evidence="1" id="KW-0805">Transcription regulation</keyword>
<dbReference type="PROSITE" id="PS50977">
    <property type="entry name" value="HTH_TETR_2"/>
    <property type="match status" value="1"/>
</dbReference>
<proteinExistence type="predicted"/>
<dbReference type="SUPFAM" id="SSF48498">
    <property type="entry name" value="Tetracyclin repressor-like, C-terminal domain"/>
    <property type="match status" value="1"/>
</dbReference>
<dbReference type="PANTHER" id="PTHR30055:SF234">
    <property type="entry name" value="HTH-TYPE TRANSCRIPTIONAL REGULATOR BETI"/>
    <property type="match status" value="1"/>
</dbReference>
<dbReference type="GO" id="GO:0000976">
    <property type="term" value="F:transcription cis-regulatory region binding"/>
    <property type="evidence" value="ECO:0007669"/>
    <property type="project" value="TreeGrafter"/>
</dbReference>
<gene>
    <name evidence="5" type="ORF">UFOPK2786_01356</name>
</gene>
<dbReference type="GO" id="GO:0003700">
    <property type="term" value="F:DNA-binding transcription factor activity"/>
    <property type="evidence" value="ECO:0007669"/>
    <property type="project" value="TreeGrafter"/>
</dbReference>
<evidence type="ECO:0000256" key="1">
    <source>
        <dbReference type="ARBA" id="ARBA00023015"/>
    </source>
</evidence>
<dbReference type="EMBL" id="CAEZYW010000229">
    <property type="protein sequence ID" value="CAB4752293.1"/>
    <property type="molecule type" value="Genomic_DNA"/>
</dbReference>
<organism evidence="5">
    <name type="scientific">freshwater metagenome</name>
    <dbReference type="NCBI Taxonomy" id="449393"/>
    <lineage>
        <taxon>unclassified sequences</taxon>
        <taxon>metagenomes</taxon>
        <taxon>ecological metagenomes</taxon>
    </lineage>
</organism>
<sequence>MAATRGEAKSDVAYGEGREALLRAVVTVVARGGLRELTYRAVAAEAGVTHGLVRHHFGSRDALIVAATEYSLGPAISVTGLGEAGSLDDWARDVPKALTDEEEITAFQFEVILESRRRPELREAVSDLYAGFRKAMLADLRAHGVQADKALATLVFAALDGLIFEGLALNEPQTTRAAIRKLRELLRSAGLAG</sequence>
<dbReference type="PANTHER" id="PTHR30055">
    <property type="entry name" value="HTH-TYPE TRANSCRIPTIONAL REGULATOR RUTR"/>
    <property type="match status" value="1"/>
</dbReference>
<dbReference type="Pfam" id="PF00440">
    <property type="entry name" value="TetR_N"/>
    <property type="match status" value="1"/>
</dbReference>
<dbReference type="InterPro" id="IPR009057">
    <property type="entry name" value="Homeodomain-like_sf"/>
</dbReference>
<name>A0A6J6U102_9ZZZZ</name>